<evidence type="ECO:0000256" key="2">
    <source>
        <dbReference type="ARBA" id="ARBA00009820"/>
    </source>
</evidence>
<proteinExistence type="inferred from homology"/>
<dbReference type="EMBL" id="MGDB01000125">
    <property type="protein sequence ID" value="OGL39217.1"/>
    <property type="molecule type" value="Genomic_DNA"/>
</dbReference>
<dbReference type="NCBIfam" id="TIGR02800">
    <property type="entry name" value="propeller_TolB"/>
    <property type="match status" value="1"/>
</dbReference>
<gene>
    <name evidence="6" type="ORF">A2042_04310</name>
</gene>
<dbReference type="Pfam" id="PF04052">
    <property type="entry name" value="TolB_N"/>
    <property type="match status" value="1"/>
</dbReference>
<dbReference type="PANTHER" id="PTHR36842">
    <property type="entry name" value="PROTEIN TOLB HOMOLOG"/>
    <property type="match status" value="1"/>
</dbReference>
<organism evidence="6 7">
    <name type="scientific">Candidatus Schekmanbacteria bacterium GWA2_38_11</name>
    <dbReference type="NCBI Taxonomy" id="1817876"/>
    <lineage>
        <taxon>Bacteria</taxon>
        <taxon>Candidatus Schekmaniibacteriota</taxon>
    </lineage>
</organism>
<evidence type="ECO:0000256" key="3">
    <source>
        <dbReference type="ARBA" id="ARBA00022729"/>
    </source>
</evidence>
<accession>A0A1F7RE18</accession>
<dbReference type="Gene3D" id="3.40.50.10070">
    <property type="entry name" value="TolB, N-terminal domain"/>
    <property type="match status" value="1"/>
</dbReference>
<dbReference type="SUPFAM" id="SSF52964">
    <property type="entry name" value="TolB, N-terminal domain"/>
    <property type="match status" value="1"/>
</dbReference>
<dbReference type="PANTHER" id="PTHR36842:SF1">
    <property type="entry name" value="PROTEIN TOLB"/>
    <property type="match status" value="1"/>
</dbReference>
<dbReference type="InterPro" id="IPR011042">
    <property type="entry name" value="6-blade_b-propeller_TolB-like"/>
</dbReference>
<dbReference type="InterPro" id="IPR014167">
    <property type="entry name" value="Tol-Pal_TolB"/>
</dbReference>
<dbReference type="Proteomes" id="UP000178526">
    <property type="component" value="Unassembled WGS sequence"/>
</dbReference>
<dbReference type="SUPFAM" id="SSF69304">
    <property type="entry name" value="Tricorn protease N-terminal domain"/>
    <property type="match status" value="1"/>
</dbReference>
<comment type="caution">
    <text evidence="6">The sequence shown here is derived from an EMBL/GenBank/DDBJ whole genome shotgun (WGS) entry which is preliminary data.</text>
</comment>
<name>A0A1F7RE18_9BACT</name>
<comment type="subcellular location">
    <subcellularLocation>
        <location evidence="1">Periplasm</location>
    </subcellularLocation>
</comment>
<dbReference type="Gene3D" id="2.120.10.30">
    <property type="entry name" value="TolB, C-terminal domain"/>
    <property type="match status" value="2"/>
</dbReference>
<dbReference type="AlphaFoldDB" id="A0A1F7RE18"/>
<dbReference type="InterPro" id="IPR007195">
    <property type="entry name" value="TolB_N"/>
</dbReference>
<dbReference type="GO" id="GO:0017038">
    <property type="term" value="P:protein import"/>
    <property type="evidence" value="ECO:0007669"/>
    <property type="project" value="InterPro"/>
</dbReference>
<keyword evidence="3" id="KW-0732">Signal</keyword>
<protein>
    <submittedName>
        <fullName evidence="6">Tol-Pal system beta propeller repeat protein TolB</fullName>
    </submittedName>
</protein>
<reference evidence="6 7" key="1">
    <citation type="journal article" date="2016" name="Nat. Commun.">
        <title>Thousands of microbial genomes shed light on interconnected biogeochemical processes in an aquifer system.</title>
        <authorList>
            <person name="Anantharaman K."/>
            <person name="Brown C.T."/>
            <person name="Hug L.A."/>
            <person name="Sharon I."/>
            <person name="Castelle C.J."/>
            <person name="Probst A.J."/>
            <person name="Thomas B.C."/>
            <person name="Singh A."/>
            <person name="Wilkins M.J."/>
            <person name="Karaoz U."/>
            <person name="Brodie E.L."/>
            <person name="Williams K.H."/>
            <person name="Hubbard S.S."/>
            <person name="Banfield J.F."/>
        </authorList>
    </citation>
    <scope>NUCLEOTIDE SEQUENCE [LARGE SCALE GENOMIC DNA]</scope>
</reference>
<feature type="domain" description="TolB N-terminal" evidence="5">
    <location>
        <begin position="27"/>
        <end position="135"/>
    </location>
</feature>
<sequence>MGFRKLLIITAIFSFLFLGTNLWSKVYIDINSPSLRKFPIAISEFKNMGNVKEQEKLDKILRGTLSSDLEFSGFFALIDPKNFSQSAAEEGITGQEINFRKWALTGAELLIKGGLTQKGDSIAVEARLFDTAQGQFITGKRYSGKIDDLRKMAHKFANEILLKLSGTEGVFETKIAFVSNEGGNKEIYVMDYDGYNIRKLTSNKSINLAPNWSPDGKKLIYASFKSKYPKLYLLDLFLYKESNLLNRKGLTLGGSWCKVNNKIAVSLSTDGNSEIYSMKPDGSNLKRLTDNFAIDVSPSWSPDGKWLAFTSSRSGTPQIYVMDSEGKNLRRLSFEGNYNASPSWSPKGDKIAFTSQQNGLFDIFVINADGSELRRLTYNSGNNESPSWSPDGRFIAFSSNRNGRSKIFIMNADGSNQKLVGSTKGDETNPSWAPVLENFKT</sequence>
<dbReference type="Pfam" id="PF07676">
    <property type="entry name" value="PD40"/>
    <property type="match status" value="4"/>
</dbReference>
<keyword evidence="4" id="KW-0574">Periplasm</keyword>
<evidence type="ECO:0000259" key="5">
    <source>
        <dbReference type="Pfam" id="PF04052"/>
    </source>
</evidence>
<dbReference type="HAMAP" id="MF_00671">
    <property type="entry name" value="TolB"/>
    <property type="match status" value="1"/>
</dbReference>
<evidence type="ECO:0000256" key="4">
    <source>
        <dbReference type="ARBA" id="ARBA00022764"/>
    </source>
</evidence>
<dbReference type="InterPro" id="IPR011659">
    <property type="entry name" value="WD40"/>
</dbReference>
<evidence type="ECO:0000256" key="1">
    <source>
        <dbReference type="ARBA" id="ARBA00004418"/>
    </source>
</evidence>
<evidence type="ECO:0000313" key="6">
    <source>
        <dbReference type="EMBL" id="OGL39217.1"/>
    </source>
</evidence>
<comment type="similarity">
    <text evidence="2">Belongs to the TolB family.</text>
</comment>
<evidence type="ECO:0000313" key="7">
    <source>
        <dbReference type="Proteomes" id="UP000178526"/>
    </source>
</evidence>
<dbReference type="GO" id="GO:0042597">
    <property type="term" value="C:periplasmic space"/>
    <property type="evidence" value="ECO:0007669"/>
    <property type="project" value="UniProtKB-SubCell"/>
</dbReference>